<dbReference type="EMBL" id="KK207900">
    <property type="protein sequence ID" value="EZF49638.1"/>
    <property type="molecule type" value="Genomic_DNA"/>
</dbReference>
<sequence length="184" mass="21522">MGHLAWCPKKWGSWLVSSIVRYQPAGMPCRTTMCFMVHKVNDTYNEVMYLHGPCLVWHSSDTRTRSGTPKRSPQAKTLLLASTQAKMPLVAYRIWLFSGFRACNSRSMAYDWALNIRWLVRVLRSQLYHSGQSSRNADKHRFQRRGTVWGTQSALSFYFFLTFHTFHHLLFLPPPPSFKQFSWV</sequence>
<gene>
    <name evidence="1" type="ORF">H103_06847</name>
</gene>
<evidence type="ECO:0000313" key="1">
    <source>
        <dbReference type="EMBL" id="EZF49638.1"/>
    </source>
</evidence>
<reference evidence="1" key="1">
    <citation type="submission" date="2014-02" db="EMBL/GenBank/DDBJ databases">
        <title>The Genome Sequence of Trichophyton rubrum (morphotype fischeri) CBS 288.86.</title>
        <authorList>
            <consortium name="The Broad Institute Genomics Platform"/>
            <person name="Cuomo C.A."/>
            <person name="White T.C."/>
            <person name="Graser Y."/>
            <person name="Martinez-Rossi N."/>
            <person name="Heitman J."/>
            <person name="Young S.K."/>
            <person name="Zeng Q."/>
            <person name="Gargeya S."/>
            <person name="Abouelleil A."/>
            <person name="Alvarado L."/>
            <person name="Chapman S.B."/>
            <person name="Gainer-Dewar J."/>
            <person name="Goldberg J."/>
            <person name="Griggs A."/>
            <person name="Gujja S."/>
            <person name="Hansen M."/>
            <person name="Howarth C."/>
            <person name="Imamovic A."/>
            <person name="Larimer J."/>
            <person name="Martinez D."/>
            <person name="Murphy C."/>
            <person name="Pearson M.D."/>
            <person name="Persinoti G."/>
            <person name="Poon T."/>
            <person name="Priest M."/>
            <person name="Roberts A.D."/>
            <person name="Saif S."/>
            <person name="Shea T.D."/>
            <person name="Sykes S.N."/>
            <person name="Wortman J."/>
            <person name="Nusbaum C."/>
            <person name="Birren B."/>
        </authorList>
    </citation>
    <scope>NUCLEOTIDE SEQUENCE [LARGE SCALE GENOMIC DNA]</scope>
    <source>
        <strain evidence="1">CBS 288.86</strain>
    </source>
</reference>
<dbReference type="HOGENOM" id="CLU_1469233_0_0_1"/>
<proteinExistence type="predicted"/>
<organism evidence="1">
    <name type="scientific">Trichophyton rubrum CBS 288.86</name>
    <dbReference type="NCBI Taxonomy" id="1215330"/>
    <lineage>
        <taxon>Eukaryota</taxon>
        <taxon>Fungi</taxon>
        <taxon>Dikarya</taxon>
        <taxon>Ascomycota</taxon>
        <taxon>Pezizomycotina</taxon>
        <taxon>Eurotiomycetes</taxon>
        <taxon>Eurotiomycetidae</taxon>
        <taxon>Onygenales</taxon>
        <taxon>Arthrodermataceae</taxon>
        <taxon>Trichophyton</taxon>
    </lineage>
</organism>
<dbReference type="AlphaFoldDB" id="A0A022VVA3"/>
<accession>A0A022VVA3</accession>
<protein>
    <submittedName>
        <fullName evidence="1">Uncharacterized protein</fullName>
    </submittedName>
</protein>
<name>A0A022VVA3_TRIRU</name>
<dbReference type="Proteomes" id="UP000023758">
    <property type="component" value="Unassembled WGS sequence"/>
</dbReference>